<keyword evidence="2" id="KW-1185">Reference proteome</keyword>
<evidence type="ECO:0000313" key="1">
    <source>
        <dbReference type="EMBL" id="KAK3792053.1"/>
    </source>
</evidence>
<dbReference type="EMBL" id="JAWDGP010001389">
    <property type="protein sequence ID" value="KAK3792053.1"/>
    <property type="molecule type" value="Genomic_DNA"/>
</dbReference>
<gene>
    <name evidence="1" type="ORF">RRG08_055320</name>
</gene>
<reference evidence="1" key="1">
    <citation type="journal article" date="2023" name="G3 (Bethesda)">
        <title>A reference genome for the long-term kleptoplast-retaining sea slug Elysia crispata morphotype clarki.</title>
        <authorList>
            <person name="Eastman K.E."/>
            <person name="Pendleton A.L."/>
            <person name="Shaikh M.A."/>
            <person name="Suttiyut T."/>
            <person name="Ogas R."/>
            <person name="Tomko P."/>
            <person name="Gavelis G."/>
            <person name="Widhalm J.R."/>
            <person name="Wisecaver J.H."/>
        </authorList>
    </citation>
    <scope>NUCLEOTIDE SEQUENCE</scope>
    <source>
        <strain evidence="1">ECLA1</strain>
    </source>
</reference>
<sequence>MDRVPRLCLTLQRVSIIVGATCSMVLASIRSSGGPYTTSRHRHRCCLSIPDLKSGRGLVWVIYLQHGETERQDFAWTSHQTSGFSLDSSY</sequence>
<dbReference type="AlphaFoldDB" id="A0AAE1AQF5"/>
<organism evidence="1 2">
    <name type="scientific">Elysia crispata</name>
    <name type="common">lettuce slug</name>
    <dbReference type="NCBI Taxonomy" id="231223"/>
    <lineage>
        <taxon>Eukaryota</taxon>
        <taxon>Metazoa</taxon>
        <taxon>Spiralia</taxon>
        <taxon>Lophotrochozoa</taxon>
        <taxon>Mollusca</taxon>
        <taxon>Gastropoda</taxon>
        <taxon>Heterobranchia</taxon>
        <taxon>Euthyneura</taxon>
        <taxon>Panpulmonata</taxon>
        <taxon>Sacoglossa</taxon>
        <taxon>Placobranchoidea</taxon>
        <taxon>Plakobranchidae</taxon>
        <taxon>Elysia</taxon>
    </lineage>
</organism>
<comment type="caution">
    <text evidence="1">The sequence shown here is derived from an EMBL/GenBank/DDBJ whole genome shotgun (WGS) entry which is preliminary data.</text>
</comment>
<evidence type="ECO:0000313" key="2">
    <source>
        <dbReference type="Proteomes" id="UP001283361"/>
    </source>
</evidence>
<protein>
    <submittedName>
        <fullName evidence="1">Uncharacterized protein</fullName>
    </submittedName>
</protein>
<accession>A0AAE1AQF5</accession>
<proteinExistence type="predicted"/>
<name>A0AAE1AQF5_9GAST</name>
<dbReference type="Proteomes" id="UP001283361">
    <property type="component" value="Unassembled WGS sequence"/>
</dbReference>